<dbReference type="AlphaFoldDB" id="A0AAV4DBU8"/>
<proteinExistence type="predicted"/>
<feature type="region of interest" description="Disordered" evidence="1">
    <location>
        <begin position="1"/>
        <end position="50"/>
    </location>
</feature>
<evidence type="ECO:0000313" key="2">
    <source>
        <dbReference type="EMBL" id="GFO41697.1"/>
    </source>
</evidence>
<dbReference type="InterPro" id="IPR043502">
    <property type="entry name" value="DNA/RNA_pol_sf"/>
</dbReference>
<organism evidence="2 3">
    <name type="scientific">Plakobranchus ocellatus</name>
    <dbReference type="NCBI Taxonomy" id="259542"/>
    <lineage>
        <taxon>Eukaryota</taxon>
        <taxon>Metazoa</taxon>
        <taxon>Spiralia</taxon>
        <taxon>Lophotrochozoa</taxon>
        <taxon>Mollusca</taxon>
        <taxon>Gastropoda</taxon>
        <taxon>Heterobranchia</taxon>
        <taxon>Euthyneura</taxon>
        <taxon>Panpulmonata</taxon>
        <taxon>Sacoglossa</taxon>
        <taxon>Placobranchoidea</taxon>
        <taxon>Plakobranchidae</taxon>
        <taxon>Plakobranchus</taxon>
    </lineage>
</organism>
<dbReference type="Proteomes" id="UP000735302">
    <property type="component" value="Unassembled WGS sequence"/>
</dbReference>
<evidence type="ECO:0000313" key="3">
    <source>
        <dbReference type="Proteomes" id="UP000735302"/>
    </source>
</evidence>
<name>A0AAV4DBU8_9GAST</name>
<sequence>MIPPADVFQGMEKDSSLDPRREDVGVRDGPHDELRTQPVGPWSNLGRPREDSKAALRANFTLRPTKCVLGPKIIDFLGHWLGEGAIDLHDENIEKVQATPRPKTKNMQQFRHTFI</sequence>
<reference evidence="2 3" key="1">
    <citation type="journal article" date="2021" name="Elife">
        <title>Chloroplast acquisition without the gene transfer in kleptoplastic sea slugs, Plakobranchus ocellatus.</title>
        <authorList>
            <person name="Maeda T."/>
            <person name="Takahashi S."/>
            <person name="Yoshida T."/>
            <person name="Shimamura S."/>
            <person name="Takaki Y."/>
            <person name="Nagai Y."/>
            <person name="Toyoda A."/>
            <person name="Suzuki Y."/>
            <person name="Arimoto A."/>
            <person name="Ishii H."/>
            <person name="Satoh N."/>
            <person name="Nishiyama T."/>
            <person name="Hasebe M."/>
            <person name="Maruyama T."/>
            <person name="Minagawa J."/>
            <person name="Obokata J."/>
            <person name="Shigenobu S."/>
        </authorList>
    </citation>
    <scope>NUCLEOTIDE SEQUENCE [LARGE SCALE GENOMIC DNA]</scope>
</reference>
<accession>A0AAV4DBU8</accession>
<evidence type="ECO:0000256" key="1">
    <source>
        <dbReference type="SAM" id="MobiDB-lite"/>
    </source>
</evidence>
<dbReference type="SUPFAM" id="SSF56672">
    <property type="entry name" value="DNA/RNA polymerases"/>
    <property type="match status" value="1"/>
</dbReference>
<comment type="caution">
    <text evidence="2">The sequence shown here is derived from an EMBL/GenBank/DDBJ whole genome shotgun (WGS) entry which is preliminary data.</text>
</comment>
<keyword evidence="3" id="KW-1185">Reference proteome</keyword>
<protein>
    <submittedName>
        <fullName evidence="2">Zinc finger protein</fullName>
    </submittedName>
</protein>
<dbReference type="EMBL" id="BLXT01007705">
    <property type="protein sequence ID" value="GFO41697.1"/>
    <property type="molecule type" value="Genomic_DNA"/>
</dbReference>
<gene>
    <name evidence="2" type="ORF">PoB_006820200</name>
</gene>
<feature type="compositionally biased region" description="Basic and acidic residues" evidence="1">
    <location>
        <begin position="11"/>
        <end position="35"/>
    </location>
</feature>